<evidence type="ECO:0000313" key="1">
    <source>
        <dbReference type="EMBL" id="KAE8391051.1"/>
    </source>
</evidence>
<dbReference type="OrthoDB" id="5344254at2759"/>
<dbReference type="AlphaFoldDB" id="A0A5N7CA74"/>
<gene>
    <name evidence="1" type="ORF">BDV23DRAFT_182953</name>
</gene>
<name>A0A5N7CA74_PETAA</name>
<accession>A0A5N7CA74</accession>
<reference evidence="1" key="1">
    <citation type="submission" date="2019-04" db="EMBL/GenBank/DDBJ databases">
        <title>Friends and foes A comparative genomics studyof 23 Aspergillus species from section Flavi.</title>
        <authorList>
            <consortium name="DOE Joint Genome Institute"/>
            <person name="Kjaerbolling I."/>
            <person name="Vesth T."/>
            <person name="Frisvad J.C."/>
            <person name="Nybo J.L."/>
            <person name="Theobald S."/>
            <person name="Kildgaard S."/>
            <person name="Isbrandt T."/>
            <person name="Kuo A."/>
            <person name="Sato A."/>
            <person name="Lyhne E.K."/>
            <person name="Kogle M.E."/>
            <person name="Wiebenga A."/>
            <person name="Kun R.S."/>
            <person name="Lubbers R.J."/>
            <person name="Makela M.R."/>
            <person name="Barry K."/>
            <person name="Chovatia M."/>
            <person name="Clum A."/>
            <person name="Daum C."/>
            <person name="Haridas S."/>
            <person name="He G."/>
            <person name="LaButti K."/>
            <person name="Lipzen A."/>
            <person name="Mondo S."/>
            <person name="Riley R."/>
            <person name="Salamov A."/>
            <person name="Simmons B.A."/>
            <person name="Magnuson J.K."/>
            <person name="Henrissat B."/>
            <person name="Mortensen U.H."/>
            <person name="Larsen T.O."/>
            <person name="Devries R.P."/>
            <person name="Grigoriev I.V."/>
            <person name="Machida M."/>
            <person name="Baker S.E."/>
            <person name="Andersen M.R."/>
        </authorList>
    </citation>
    <scope>NUCLEOTIDE SEQUENCE [LARGE SCALE GENOMIC DNA]</scope>
    <source>
        <strain evidence="1">IBT 14317</strain>
    </source>
</reference>
<dbReference type="Proteomes" id="UP000326877">
    <property type="component" value="Unassembled WGS sequence"/>
</dbReference>
<protein>
    <submittedName>
        <fullName evidence="1">Uncharacterized protein</fullName>
    </submittedName>
</protein>
<sequence>MHSPCLPLSLAEAILSKYNLCTAACARLTDTKTFALKPEPGSVTAQFTSCHNGLDGHKVEPVNESTYDWWYFVAINIDSISSCCRFLRGPSLVPNPQRSRKLVLRVGVQLFS</sequence>
<proteinExistence type="predicted"/>
<dbReference type="EMBL" id="ML735249">
    <property type="protein sequence ID" value="KAE8391051.1"/>
    <property type="molecule type" value="Genomic_DNA"/>
</dbReference>
<organism evidence="1">
    <name type="scientific">Petromyces alliaceus</name>
    <name type="common">Aspergillus alliaceus</name>
    <dbReference type="NCBI Taxonomy" id="209559"/>
    <lineage>
        <taxon>Eukaryota</taxon>
        <taxon>Fungi</taxon>
        <taxon>Dikarya</taxon>
        <taxon>Ascomycota</taxon>
        <taxon>Pezizomycotina</taxon>
        <taxon>Eurotiomycetes</taxon>
        <taxon>Eurotiomycetidae</taxon>
        <taxon>Eurotiales</taxon>
        <taxon>Aspergillaceae</taxon>
        <taxon>Aspergillus</taxon>
        <taxon>Aspergillus subgen. Circumdati</taxon>
    </lineage>
</organism>